<keyword evidence="14" id="KW-1185">Reference proteome</keyword>
<evidence type="ECO:0000256" key="10">
    <source>
        <dbReference type="SAM" id="SignalP"/>
    </source>
</evidence>
<dbReference type="NCBIfam" id="TIGR01782">
    <property type="entry name" value="TonB-Xanth-Caul"/>
    <property type="match status" value="1"/>
</dbReference>
<keyword evidence="2 8" id="KW-0813">Transport</keyword>
<accession>A0AAV3U481</accession>
<evidence type="ECO:0000256" key="2">
    <source>
        <dbReference type="ARBA" id="ARBA00022448"/>
    </source>
</evidence>
<dbReference type="InterPro" id="IPR036942">
    <property type="entry name" value="Beta-barrel_TonB_sf"/>
</dbReference>
<evidence type="ECO:0000256" key="9">
    <source>
        <dbReference type="RuleBase" id="RU003357"/>
    </source>
</evidence>
<evidence type="ECO:0000256" key="1">
    <source>
        <dbReference type="ARBA" id="ARBA00004571"/>
    </source>
</evidence>
<keyword evidence="10" id="KW-0732">Signal</keyword>
<dbReference type="CDD" id="cd01347">
    <property type="entry name" value="ligand_gated_channel"/>
    <property type="match status" value="1"/>
</dbReference>
<comment type="subcellular location">
    <subcellularLocation>
        <location evidence="1 8">Cell outer membrane</location>
        <topology evidence="1 8">Multi-pass membrane protein</topology>
    </subcellularLocation>
</comment>
<dbReference type="AlphaFoldDB" id="A0AAV3U481"/>
<evidence type="ECO:0000259" key="12">
    <source>
        <dbReference type="Pfam" id="PF07715"/>
    </source>
</evidence>
<evidence type="ECO:0000259" key="11">
    <source>
        <dbReference type="Pfam" id="PF00593"/>
    </source>
</evidence>
<reference evidence="14" key="1">
    <citation type="journal article" date="2019" name="Int. J. Syst. Evol. Microbiol.">
        <title>The Global Catalogue of Microorganisms (GCM) 10K type strain sequencing project: providing services to taxonomists for standard genome sequencing and annotation.</title>
        <authorList>
            <consortium name="The Broad Institute Genomics Platform"/>
            <consortium name="The Broad Institute Genome Sequencing Center for Infectious Disease"/>
            <person name="Wu L."/>
            <person name="Ma J."/>
        </authorList>
    </citation>
    <scope>NUCLEOTIDE SEQUENCE [LARGE SCALE GENOMIC DNA]</scope>
    <source>
        <strain evidence="14">JCM 19134</strain>
    </source>
</reference>
<keyword evidence="5 9" id="KW-0798">TonB box</keyword>
<protein>
    <submittedName>
        <fullName evidence="13">TonB-dependent receptor</fullName>
    </submittedName>
</protein>
<feature type="chain" id="PRO_5043965988" evidence="10">
    <location>
        <begin position="29"/>
        <end position="901"/>
    </location>
</feature>
<evidence type="ECO:0000256" key="7">
    <source>
        <dbReference type="ARBA" id="ARBA00023237"/>
    </source>
</evidence>
<keyword evidence="4 8" id="KW-0812">Transmembrane</keyword>
<dbReference type="PROSITE" id="PS52016">
    <property type="entry name" value="TONB_DEPENDENT_REC_3"/>
    <property type="match status" value="1"/>
</dbReference>
<dbReference type="PANTHER" id="PTHR40980:SF3">
    <property type="entry name" value="TONB-DEPENDENT RECEPTOR-LIKE BETA-BARREL DOMAIN-CONTAINING PROTEIN"/>
    <property type="match status" value="1"/>
</dbReference>
<dbReference type="PANTHER" id="PTHR40980">
    <property type="entry name" value="PLUG DOMAIN-CONTAINING PROTEIN"/>
    <property type="match status" value="1"/>
</dbReference>
<dbReference type="Pfam" id="PF00593">
    <property type="entry name" value="TonB_dep_Rec_b-barrel"/>
    <property type="match status" value="1"/>
</dbReference>
<dbReference type="InterPro" id="IPR039426">
    <property type="entry name" value="TonB-dep_rcpt-like"/>
</dbReference>
<dbReference type="InterPro" id="IPR012910">
    <property type="entry name" value="Plug_dom"/>
</dbReference>
<dbReference type="GO" id="GO:0009279">
    <property type="term" value="C:cell outer membrane"/>
    <property type="evidence" value="ECO:0007669"/>
    <property type="project" value="UniProtKB-SubCell"/>
</dbReference>
<proteinExistence type="inferred from homology"/>
<dbReference type="InterPro" id="IPR010104">
    <property type="entry name" value="TonB_rcpt_bac"/>
</dbReference>
<keyword evidence="3 8" id="KW-1134">Transmembrane beta strand</keyword>
<evidence type="ECO:0000256" key="3">
    <source>
        <dbReference type="ARBA" id="ARBA00022452"/>
    </source>
</evidence>
<keyword evidence="7 8" id="KW-0998">Cell outer membrane</keyword>
<dbReference type="InterPro" id="IPR037066">
    <property type="entry name" value="Plug_dom_sf"/>
</dbReference>
<evidence type="ECO:0000256" key="8">
    <source>
        <dbReference type="PROSITE-ProRule" id="PRU01360"/>
    </source>
</evidence>
<evidence type="ECO:0000256" key="6">
    <source>
        <dbReference type="ARBA" id="ARBA00023136"/>
    </source>
</evidence>
<feature type="domain" description="TonB-dependent receptor plug" evidence="12">
    <location>
        <begin position="59"/>
        <end position="173"/>
    </location>
</feature>
<feature type="domain" description="TonB-dependent receptor-like beta-barrel" evidence="11">
    <location>
        <begin position="420"/>
        <end position="865"/>
    </location>
</feature>
<dbReference type="Gene3D" id="2.170.130.10">
    <property type="entry name" value="TonB-dependent receptor, plug domain"/>
    <property type="match status" value="1"/>
</dbReference>
<evidence type="ECO:0000256" key="5">
    <source>
        <dbReference type="ARBA" id="ARBA00023077"/>
    </source>
</evidence>
<dbReference type="EMBL" id="BAABLX010000024">
    <property type="protein sequence ID" value="GAA4945940.1"/>
    <property type="molecule type" value="Genomic_DNA"/>
</dbReference>
<gene>
    <name evidence="13" type="ORF">GCM10025791_26500</name>
</gene>
<dbReference type="Pfam" id="PF07715">
    <property type="entry name" value="Plug"/>
    <property type="match status" value="1"/>
</dbReference>
<comment type="similarity">
    <text evidence="8 9">Belongs to the TonB-dependent receptor family.</text>
</comment>
<evidence type="ECO:0000256" key="4">
    <source>
        <dbReference type="ARBA" id="ARBA00022692"/>
    </source>
</evidence>
<dbReference type="InterPro" id="IPR000531">
    <property type="entry name" value="Beta-barrel_TonB"/>
</dbReference>
<keyword evidence="6 8" id="KW-0472">Membrane</keyword>
<dbReference type="SUPFAM" id="SSF56935">
    <property type="entry name" value="Porins"/>
    <property type="match status" value="1"/>
</dbReference>
<comment type="caution">
    <text evidence="13">The sequence shown here is derived from an EMBL/GenBank/DDBJ whole genome shotgun (WGS) entry which is preliminary data.</text>
</comment>
<sequence>MRLTQHTLSRCISAISIGVCALPGYSLAQEDTPESQAAVLEEVTVTGFRGSLSKALDQKRDAVNVRESIMAEDIGKFPDLNIAEAIQRVPGVAISREGGEGRQITLRGFGPQFTRATLNGMEVPASTDGLDSGGGINSGRSFDFNVFASELFNRVDIQKTTTASMEEGGIAGTVDLYSAKPFDYSGFKSSLSVQDGYNSLTSEHDPRAAFLVSNTFADDKLGALLSVAYSERTVRQEGFGTVRWTTPVITGNTYPDTATPVINGDIAESNCALDGAAVAPINCLWAPRLPRADFFGNEQQRLGVTASFQFRPNDNAEITLDVLHSKLENQRENYNSMEWFLTHNEVTPLEITVHPNGKQILAATFDDVESWIESRVQNSETDFQQYVLSGEFLLTDQLTLNAMIGSASSEAYREEFRFYYVSDSHIYSYDFSGNGDVPRVSFGPDNYDYYDAANYEARPAAIRSHDVERDNLTSKIDLTYEQDQFTFKAGFAYNDREVEFRQGNGEYPDAISAVGYTTDFPYSDFGTGLDGGSLVSFPVADFNALFSDVLSRNFTNDLGSNWIVDEETLAAYLEFTSSFDIGSMMLRTNFGVRYVASDSTSTGYLNGQAVSVDHSYNNFLPSMNFALEVTEDVTTRLAFGRSMTRPSLNSLNIANPNFTYETRTASLGNPELDPYVSNDMDFSAEWYFAEESLLAATYFYKDVETSLTTNIVDKLVDQAYWEAIYSDPRYDASYGSDPAQVPYTHYIPENDTEGFTVKGYELVYQQPFTFLPGWMQNFGLVVNYTHVSAGDMTGLSESSYNTTLYYETDTFGGRLSVNSRDDYVLAAPGGNGHEEEIKYGPTHVDFSSFWNLNEQLTFTFEIINLTDEEERIYGTGDGTLALTREYNHTGRQYFLGARYTF</sequence>
<evidence type="ECO:0000313" key="13">
    <source>
        <dbReference type="EMBL" id="GAA4945940.1"/>
    </source>
</evidence>
<organism evidence="13 14">
    <name type="scientific">Halioxenophilus aromaticivorans</name>
    <dbReference type="NCBI Taxonomy" id="1306992"/>
    <lineage>
        <taxon>Bacteria</taxon>
        <taxon>Pseudomonadati</taxon>
        <taxon>Pseudomonadota</taxon>
        <taxon>Gammaproteobacteria</taxon>
        <taxon>Alteromonadales</taxon>
        <taxon>Alteromonadaceae</taxon>
        <taxon>Halioxenophilus</taxon>
    </lineage>
</organism>
<dbReference type="Gene3D" id="2.40.170.20">
    <property type="entry name" value="TonB-dependent receptor, beta-barrel domain"/>
    <property type="match status" value="1"/>
</dbReference>
<feature type="signal peptide" evidence="10">
    <location>
        <begin position="1"/>
        <end position="28"/>
    </location>
</feature>
<name>A0AAV3U481_9ALTE</name>
<dbReference type="Proteomes" id="UP001409585">
    <property type="component" value="Unassembled WGS sequence"/>
</dbReference>
<keyword evidence="13" id="KW-0675">Receptor</keyword>
<evidence type="ECO:0000313" key="14">
    <source>
        <dbReference type="Proteomes" id="UP001409585"/>
    </source>
</evidence>
<dbReference type="RefSeq" id="WP_345422913.1">
    <property type="nucleotide sequence ID" value="NZ_AP031496.1"/>
</dbReference>